<keyword evidence="2" id="KW-1185">Reference proteome</keyword>
<organism evidence="1 2">
    <name type="scientific">Hyaloscypha hepaticicola</name>
    <dbReference type="NCBI Taxonomy" id="2082293"/>
    <lineage>
        <taxon>Eukaryota</taxon>
        <taxon>Fungi</taxon>
        <taxon>Dikarya</taxon>
        <taxon>Ascomycota</taxon>
        <taxon>Pezizomycotina</taxon>
        <taxon>Leotiomycetes</taxon>
        <taxon>Helotiales</taxon>
        <taxon>Hyaloscyphaceae</taxon>
        <taxon>Hyaloscypha</taxon>
    </lineage>
</organism>
<evidence type="ECO:0000313" key="2">
    <source>
        <dbReference type="Proteomes" id="UP000235672"/>
    </source>
</evidence>
<gene>
    <name evidence="1" type="ORF">NA56DRAFT_706680</name>
</gene>
<proteinExistence type="predicted"/>
<sequence length="156" mass="17267">MRDFFGPQLQVHFIGHADDDGEWRFCGGNDFSNVAPIGSYSSRLFAAEKSYETVELLLLKYEAVAVEDHYGFVALVSDCLQETYDRPPDLEPPETKCSLSAMRVFGARRLPCPMVLLLSALEAVFAQPGDGQLTHNLAALAWAEKNGQNLRSLSIL</sequence>
<dbReference type="AlphaFoldDB" id="A0A2J6PWY3"/>
<dbReference type="Proteomes" id="UP000235672">
    <property type="component" value="Unassembled WGS sequence"/>
</dbReference>
<accession>A0A2J6PWY3</accession>
<reference evidence="1 2" key="1">
    <citation type="submission" date="2016-05" db="EMBL/GenBank/DDBJ databases">
        <title>A degradative enzymes factory behind the ericoid mycorrhizal symbiosis.</title>
        <authorList>
            <consortium name="DOE Joint Genome Institute"/>
            <person name="Martino E."/>
            <person name="Morin E."/>
            <person name="Grelet G."/>
            <person name="Kuo A."/>
            <person name="Kohler A."/>
            <person name="Daghino S."/>
            <person name="Barry K."/>
            <person name="Choi C."/>
            <person name="Cichocki N."/>
            <person name="Clum A."/>
            <person name="Copeland A."/>
            <person name="Hainaut M."/>
            <person name="Haridas S."/>
            <person name="Labutti K."/>
            <person name="Lindquist E."/>
            <person name="Lipzen A."/>
            <person name="Khouja H.-R."/>
            <person name="Murat C."/>
            <person name="Ohm R."/>
            <person name="Olson A."/>
            <person name="Spatafora J."/>
            <person name="Veneault-Fourrey C."/>
            <person name="Henrissat B."/>
            <person name="Grigoriev I."/>
            <person name="Martin F."/>
            <person name="Perotto S."/>
        </authorList>
    </citation>
    <scope>NUCLEOTIDE SEQUENCE [LARGE SCALE GENOMIC DNA]</scope>
    <source>
        <strain evidence="1 2">UAMH 7357</strain>
    </source>
</reference>
<evidence type="ECO:0000313" key="1">
    <source>
        <dbReference type="EMBL" id="PMD18456.1"/>
    </source>
</evidence>
<protein>
    <submittedName>
        <fullName evidence="1">Uncharacterized protein</fullName>
    </submittedName>
</protein>
<name>A0A2J6PWY3_9HELO</name>
<dbReference type="EMBL" id="KZ613494">
    <property type="protein sequence ID" value="PMD18456.1"/>
    <property type="molecule type" value="Genomic_DNA"/>
</dbReference>